<dbReference type="Proteomes" id="UP000245252">
    <property type="component" value="Unassembled WGS sequence"/>
</dbReference>
<dbReference type="RefSeq" id="WP_109458154.1">
    <property type="nucleotide sequence ID" value="NZ_QFBC01000003.1"/>
</dbReference>
<dbReference type="EMBL" id="QFBC01000003">
    <property type="protein sequence ID" value="PWE56779.1"/>
    <property type="molecule type" value="Genomic_DNA"/>
</dbReference>
<protein>
    <submittedName>
        <fullName evidence="1">Uncharacterized protein</fullName>
    </submittedName>
</protein>
<dbReference type="AlphaFoldDB" id="A0A2U2DU81"/>
<sequence>MAHFRKKPIVIEAYQFRIPSDPRPPWFAQALNDGRVWYQGGPDPYFTIKTLEGEMRASLNDWIIRGVKGELYPIKDEIFRETYEPADGGARRLTHPRIR</sequence>
<gene>
    <name evidence="1" type="ORF">DEM27_10475</name>
</gene>
<evidence type="ECO:0000313" key="1">
    <source>
        <dbReference type="EMBL" id="PWE56779.1"/>
    </source>
</evidence>
<evidence type="ECO:0000313" key="2">
    <source>
        <dbReference type="Proteomes" id="UP000245252"/>
    </source>
</evidence>
<comment type="caution">
    <text evidence="1">The sequence shown here is derived from an EMBL/GenBank/DDBJ whole genome shotgun (WGS) entry which is preliminary data.</text>
</comment>
<name>A0A2U2DU81_9HYPH</name>
<proteinExistence type="predicted"/>
<dbReference type="OrthoDB" id="5688154at2"/>
<reference evidence="1 2" key="1">
    <citation type="submission" date="2018-05" db="EMBL/GenBank/DDBJ databases">
        <title>The draft genome of strain NS-104.</title>
        <authorList>
            <person name="Hang P."/>
            <person name="Jiang J."/>
        </authorList>
    </citation>
    <scope>NUCLEOTIDE SEQUENCE [LARGE SCALE GENOMIC DNA]</scope>
    <source>
        <strain evidence="1 2">NS-104</strain>
    </source>
</reference>
<keyword evidence="2" id="KW-1185">Reference proteome</keyword>
<organism evidence="1 2">
    <name type="scientific">Metarhizobium album</name>
    <dbReference type="NCBI Taxonomy" id="2182425"/>
    <lineage>
        <taxon>Bacteria</taxon>
        <taxon>Pseudomonadati</taxon>
        <taxon>Pseudomonadota</taxon>
        <taxon>Alphaproteobacteria</taxon>
        <taxon>Hyphomicrobiales</taxon>
        <taxon>Rhizobiaceae</taxon>
        <taxon>Metarhizobium</taxon>
    </lineage>
</organism>
<accession>A0A2U2DU81</accession>